<feature type="transmembrane region" description="Helical" evidence="1">
    <location>
        <begin position="28"/>
        <end position="48"/>
    </location>
</feature>
<keyword evidence="1" id="KW-0472">Membrane</keyword>
<dbReference type="Proteomes" id="UP001055167">
    <property type="component" value="Unassembled WGS sequence"/>
</dbReference>
<keyword evidence="3" id="KW-1185">Reference proteome</keyword>
<reference evidence="2" key="2">
    <citation type="submission" date="2021-08" db="EMBL/GenBank/DDBJ databases">
        <authorList>
            <person name="Tani A."/>
            <person name="Ola A."/>
            <person name="Ogura Y."/>
            <person name="Katsura K."/>
            <person name="Hayashi T."/>
        </authorList>
    </citation>
    <scope>NUCLEOTIDE SEQUENCE</scope>
    <source>
        <strain evidence="2">KCTC 52305</strain>
    </source>
</reference>
<accession>A0ABQ4QSK6</accession>
<dbReference type="RefSeq" id="WP_203236361.1">
    <property type="nucleotide sequence ID" value="NZ_BPQH01000003.1"/>
</dbReference>
<sequence length="56" mass="6003">MDLVVSVVSLLLVLILVARGVPGRNILVVLAVTLAVVVLVVGVERAGLWPSDWRTR</sequence>
<protein>
    <submittedName>
        <fullName evidence="2">Uncharacterized protein</fullName>
    </submittedName>
</protein>
<proteinExistence type="predicted"/>
<name>A0ABQ4QSK6_9HYPH</name>
<keyword evidence="1" id="KW-0812">Transmembrane</keyword>
<organism evidence="2 3">
    <name type="scientific">Methylobacterium crusticola</name>
    <dbReference type="NCBI Taxonomy" id="1697972"/>
    <lineage>
        <taxon>Bacteria</taxon>
        <taxon>Pseudomonadati</taxon>
        <taxon>Pseudomonadota</taxon>
        <taxon>Alphaproteobacteria</taxon>
        <taxon>Hyphomicrobiales</taxon>
        <taxon>Methylobacteriaceae</taxon>
        <taxon>Methylobacterium</taxon>
    </lineage>
</organism>
<evidence type="ECO:0000313" key="2">
    <source>
        <dbReference type="EMBL" id="GJD48297.1"/>
    </source>
</evidence>
<reference evidence="2" key="1">
    <citation type="journal article" date="2021" name="Front. Microbiol.">
        <title>Comprehensive Comparative Genomics and Phenotyping of Methylobacterium Species.</title>
        <authorList>
            <person name="Alessa O."/>
            <person name="Ogura Y."/>
            <person name="Fujitani Y."/>
            <person name="Takami H."/>
            <person name="Hayashi T."/>
            <person name="Sahin N."/>
            <person name="Tani A."/>
        </authorList>
    </citation>
    <scope>NUCLEOTIDE SEQUENCE</scope>
    <source>
        <strain evidence="2">KCTC 52305</strain>
    </source>
</reference>
<keyword evidence="1" id="KW-1133">Transmembrane helix</keyword>
<evidence type="ECO:0000313" key="3">
    <source>
        <dbReference type="Proteomes" id="UP001055167"/>
    </source>
</evidence>
<dbReference type="EMBL" id="BPQH01000003">
    <property type="protein sequence ID" value="GJD48297.1"/>
    <property type="molecule type" value="Genomic_DNA"/>
</dbReference>
<comment type="caution">
    <text evidence="2">The sequence shown here is derived from an EMBL/GenBank/DDBJ whole genome shotgun (WGS) entry which is preliminary data.</text>
</comment>
<evidence type="ECO:0000256" key="1">
    <source>
        <dbReference type="SAM" id="Phobius"/>
    </source>
</evidence>
<gene>
    <name evidence="2" type="ORF">OPKNFCMD_1014</name>
</gene>